<comment type="caution">
    <text evidence="8">The sequence shown here is derived from an EMBL/GenBank/DDBJ whole genome shotgun (WGS) entry which is preliminary data.</text>
</comment>
<organism evidence="8 9">
    <name type="scientific">Halorubellus litoreus</name>
    <dbReference type="NCBI Taxonomy" id="755308"/>
    <lineage>
        <taxon>Archaea</taxon>
        <taxon>Methanobacteriati</taxon>
        <taxon>Methanobacteriota</taxon>
        <taxon>Stenosarchaea group</taxon>
        <taxon>Halobacteria</taxon>
        <taxon>Halobacteriales</taxon>
        <taxon>Halorubellaceae</taxon>
        <taxon>Halorubellus</taxon>
    </lineage>
</organism>
<evidence type="ECO:0000256" key="5">
    <source>
        <dbReference type="ARBA" id="ARBA00023136"/>
    </source>
</evidence>
<dbReference type="RefSeq" id="WP_379761990.1">
    <property type="nucleotide sequence ID" value="NZ_JAZAQL010000001.1"/>
</dbReference>
<evidence type="ECO:0000313" key="8">
    <source>
        <dbReference type="EMBL" id="MFC6951688.1"/>
    </source>
</evidence>
<feature type="transmembrane region" description="Helical" evidence="6">
    <location>
        <begin position="61"/>
        <end position="80"/>
    </location>
</feature>
<dbReference type="InterPro" id="IPR020846">
    <property type="entry name" value="MFS_dom"/>
</dbReference>
<reference evidence="8 9" key="1">
    <citation type="journal article" date="2019" name="Int. J. Syst. Evol. Microbiol.">
        <title>The Global Catalogue of Microorganisms (GCM) 10K type strain sequencing project: providing services to taxonomists for standard genome sequencing and annotation.</title>
        <authorList>
            <consortium name="The Broad Institute Genomics Platform"/>
            <consortium name="The Broad Institute Genome Sequencing Center for Infectious Disease"/>
            <person name="Wu L."/>
            <person name="Ma J."/>
        </authorList>
    </citation>
    <scope>NUCLEOTIDE SEQUENCE [LARGE SCALE GENOMIC DNA]</scope>
    <source>
        <strain evidence="8 9">GX26</strain>
    </source>
</reference>
<dbReference type="Gene3D" id="1.20.1250.20">
    <property type="entry name" value="MFS general substrate transporter like domains"/>
    <property type="match status" value="1"/>
</dbReference>
<dbReference type="InterPro" id="IPR011701">
    <property type="entry name" value="MFS"/>
</dbReference>
<dbReference type="InterPro" id="IPR036259">
    <property type="entry name" value="MFS_trans_sf"/>
</dbReference>
<evidence type="ECO:0000256" key="1">
    <source>
        <dbReference type="ARBA" id="ARBA00004651"/>
    </source>
</evidence>
<dbReference type="EMBL" id="JBHSXN010000001">
    <property type="protein sequence ID" value="MFC6951688.1"/>
    <property type="molecule type" value="Genomic_DNA"/>
</dbReference>
<feature type="transmembrane region" description="Helical" evidence="6">
    <location>
        <begin position="153"/>
        <end position="175"/>
    </location>
</feature>
<feature type="domain" description="Major facilitator superfamily (MFS) profile" evidence="7">
    <location>
        <begin position="1"/>
        <end position="385"/>
    </location>
</feature>
<evidence type="ECO:0000256" key="2">
    <source>
        <dbReference type="ARBA" id="ARBA00022475"/>
    </source>
</evidence>
<feature type="transmembrane region" description="Helical" evidence="6">
    <location>
        <begin position="358"/>
        <end position="378"/>
    </location>
</feature>
<feature type="transmembrane region" description="Helical" evidence="6">
    <location>
        <begin position="267"/>
        <end position="291"/>
    </location>
</feature>
<evidence type="ECO:0000256" key="6">
    <source>
        <dbReference type="SAM" id="Phobius"/>
    </source>
</evidence>
<comment type="subcellular location">
    <subcellularLocation>
        <location evidence="1">Cell membrane</location>
        <topology evidence="1">Multi-pass membrane protein</topology>
    </subcellularLocation>
</comment>
<sequence length="389" mass="40964">MVFLVNFPRVAFAPMLDALAASFDVTSQGKIGLIATLVWLGSALPRIPTGWLLTRVPRHHVVLGTGLVLTGAATFTTFAWSLPSVYVGSLLMGVASGAYFIAANPLVSELFPESVGRALGIHGTASQVAAVAAPLFVGVALAAAWISVPFERWRLVFASIAVFAAVTTTAFYLVARRAELPDAGADDRDLIAGARAQWPLVVAGVVFLGFTGFVWNGVFNFYVQYLDVAKDVARPTGRVLLTGIFAAGVPAFWLTGRLMDRVPHVPVILAILGGFATLLMALTVVSGLYAVVAVSLAIGYVIHSLFPAMDIYLLDALPDEHRGSAYALYSGTMMLVQSTGSVALGTMRDLDVTFTAAFQGYAALVAGLVVVLVALHVAGRLPTKARAVN</sequence>
<dbReference type="Proteomes" id="UP001596395">
    <property type="component" value="Unassembled WGS sequence"/>
</dbReference>
<feature type="transmembrane region" description="Helical" evidence="6">
    <location>
        <begin position="31"/>
        <end position="54"/>
    </location>
</feature>
<dbReference type="Pfam" id="PF07690">
    <property type="entry name" value="MFS_1"/>
    <property type="match status" value="1"/>
</dbReference>
<keyword evidence="4 6" id="KW-1133">Transmembrane helix</keyword>
<evidence type="ECO:0000259" key="7">
    <source>
        <dbReference type="PROSITE" id="PS50850"/>
    </source>
</evidence>
<dbReference type="AlphaFoldDB" id="A0ABD5VB09"/>
<keyword evidence="9" id="KW-1185">Reference proteome</keyword>
<gene>
    <name evidence="8" type="ORF">ACFQGB_02315</name>
</gene>
<keyword evidence="3 6" id="KW-0812">Transmembrane</keyword>
<keyword evidence="2" id="KW-1003">Cell membrane</keyword>
<proteinExistence type="predicted"/>
<feature type="transmembrane region" description="Helical" evidence="6">
    <location>
        <begin position="128"/>
        <end position="147"/>
    </location>
</feature>
<protein>
    <submittedName>
        <fullName evidence="8">MFS transporter</fullName>
    </submittedName>
</protein>
<evidence type="ECO:0000256" key="3">
    <source>
        <dbReference type="ARBA" id="ARBA00022692"/>
    </source>
</evidence>
<feature type="transmembrane region" description="Helical" evidence="6">
    <location>
        <begin position="235"/>
        <end position="255"/>
    </location>
</feature>
<feature type="transmembrane region" description="Helical" evidence="6">
    <location>
        <begin position="297"/>
        <end position="314"/>
    </location>
</feature>
<evidence type="ECO:0000313" key="9">
    <source>
        <dbReference type="Proteomes" id="UP001596395"/>
    </source>
</evidence>
<dbReference type="InterPro" id="IPR050189">
    <property type="entry name" value="MFS_Efflux_Transporters"/>
</dbReference>
<evidence type="ECO:0000256" key="4">
    <source>
        <dbReference type="ARBA" id="ARBA00022989"/>
    </source>
</evidence>
<dbReference type="PANTHER" id="PTHR43124:SF3">
    <property type="entry name" value="CHLORAMPHENICOL EFFLUX PUMP RV0191"/>
    <property type="match status" value="1"/>
</dbReference>
<keyword evidence="5 6" id="KW-0472">Membrane</keyword>
<name>A0ABD5VB09_9EURY</name>
<dbReference type="PANTHER" id="PTHR43124">
    <property type="entry name" value="PURINE EFFLUX PUMP PBUE"/>
    <property type="match status" value="1"/>
</dbReference>
<accession>A0ABD5VB09</accession>
<dbReference type="SUPFAM" id="SSF103473">
    <property type="entry name" value="MFS general substrate transporter"/>
    <property type="match status" value="1"/>
</dbReference>
<feature type="transmembrane region" description="Helical" evidence="6">
    <location>
        <begin position="196"/>
        <end position="215"/>
    </location>
</feature>
<dbReference type="GO" id="GO:0005886">
    <property type="term" value="C:plasma membrane"/>
    <property type="evidence" value="ECO:0007669"/>
    <property type="project" value="UniProtKB-SubCell"/>
</dbReference>
<dbReference type="PROSITE" id="PS50850">
    <property type="entry name" value="MFS"/>
    <property type="match status" value="1"/>
</dbReference>